<dbReference type="EMBL" id="WTYS01000001">
    <property type="protein sequence ID" value="MXO57428.1"/>
    <property type="molecule type" value="Genomic_DNA"/>
</dbReference>
<dbReference type="InterPro" id="IPR016181">
    <property type="entry name" value="Acyl_CoA_acyltransferase"/>
</dbReference>
<dbReference type="Gene3D" id="3.40.630.30">
    <property type="match status" value="1"/>
</dbReference>
<name>A0A6I4SPV7_9SPHN</name>
<dbReference type="PANTHER" id="PTHR43792">
    <property type="entry name" value="GNAT FAMILY, PUTATIVE (AFU_ORTHOLOGUE AFUA_3G00765)-RELATED-RELATED"/>
    <property type="match status" value="1"/>
</dbReference>
<keyword evidence="2" id="KW-0808">Transferase</keyword>
<dbReference type="SUPFAM" id="SSF55729">
    <property type="entry name" value="Acyl-CoA N-acyltransferases (Nat)"/>
    <property type="match status" value="1"/>
</dbReference>
<dbReference type="InterPro" id="IPR000182">
    <property type="entry name" value="GNAT_dom"/>
</dbReference>
<dbReference type="AlphaFoldDB" id="A0A6I4SPV7"/>
<dbReference type="Pfam" id="PF13302">
    <property type="entry name" value="Acetyltransf_3"/>
    <property type="match status" value="1"/>
</dbReference>
<accession>A0A6I4SPV7</accession>
<proteinExistence type="predicted"/>
<dbReference type="InterPro" id="IPR051531">
    <property type="entry name" value="N-acetyltransferase"/>
</dbReference>
<dbReference type="RefSeq" id="WP_160598515.1">
    <property type="nucleotide sequence ID" value="NZ_WTYS01000001.1"/>
</dbReference>
<reference evidence="2 3" key="1">
    <citation type="submission" date="2019-12" db="EMBL/GenBank/DDBJ databases">
        <title>Genomic-based taxomic classification of the family Erythrobacteraceae.</title>
        <authorList>
            <person name="Xu L."/>
        </authorList>
    </citation>
    <scope>NUCLEOTIDE SEQUENCE [LARGE SCALE GENOMIC DNA]</scope>
    <source>
        <strain evidence="2 3">JCM 17802</strain>
    </source>
</reference>
<evidence type="ECO:0000313" key="2">
    <source>
        <dbReference type="EMBL" id="MXO57428.1"/>
    </source>
</evidence>
<protein>
    <submittedName>
        <fullName evidence="2">GNAT family N-acetyltransferase</fullName>
    </submittedName>
</protein>
<evidence type="ECO:0000313" key="3">
    <source>
        <dbReference type="Proteomes" id="UP000468943"/>
    </source>
</evidence>
<sequence>MFYRSERLFLRPAWPEDWEAIFSGVAEREIVQNLATAPWPYTPEDAQYSAEVRQDRHLPSFLVTVPDAGVIGSAGLSIDKETDEVQLGYWIGRKWWGSGFATEAARAVLKVAHAIGHSRITASHFIDNPASGRVLTKAGFRSTGEIRPGYSLARGRHDLVACFVATLDPDDDDGREDVKPAMLKAA</sequence>
<comment type="caution">
    <text evidence="2">The sequence shown here is derived from an EMBL/GenBank/DDBJ whole genome shotgun (WGS) entry which is preliminary data.</text>
</comment>
<dbReference type="OrthoDB" id="9804153at2"/>
<gene>
    <name evidence="2" type="ORF">GRI36_11120</name>
</gene>
<dbReference type="PROSITE" id="PS51186">
    <property type="entry name" value="GNAT"/>
    <property type="match status" value="1"/>
</dbReference>
<keyword evidence="3" id="KW-1185">Reference proteome</keyword>
<evidence type="ECO:0000259" key="1">
    <source>
        <dbReference type="PROSITE" id="PS51186"/>
    </source>
</evidence>
<organism evidence="2 3">
    <name type="scientific">Pontixanthobacter gangjinensis</name>
    <dbReference type="NCBI Taxonomy" id="1028742"/>
    <lineage>
        <taxon>Bacteria</taxon>
        <taxon>Pseudomonadati</taxon>
        <taxon>Pseudomonadota</taxon>
        <taxon>Alphaproteobacteria</taxon>
        <taxon>Sphingomonadales</taxon>
        <taxon>Erythrobacteraceae</taxon>
        <taxon>Pontixanthobacter</taxon>
    </lineage>
</organism>
<dbReference type="GO" id="GO:0016747">
    <property type="term" value="F:acyltransferase activity, transferring groups other than amino-acyl groups"/>
    <property type="evidence" value="ECO:0007669"/>
    <property type="project" value="InterPro"/>
</dbReference>
<feature type="domain" description="N-acetyltransferase" evidence="1">
    <location>
        <begin position="8"/>
        <end position="165"/>
    </location>
</feature>
<dbReference type="Proteomes" id="UP000468943">
    <property type="component" value="Unassembled WGS sequence"/>
</dbReference>